<comment type="pathway">
    <text evidence="4">Amino-acid biosynthesis; L-proline biosynthesis; L-proline from L-glutamate 5-semialdehyde: step 1/1.</text>
</comment>
<feature type="binding site" evidence="6">
    <location>
        <begin position="69"/>
        <end position="72"/>
    </location>
    <ligand>
        <name>NADP(+)</name>
        <dbReference type="ChEBI" id="CHEBI:58349"/>
    </ligand>
</feature>
<dbReference type="GO" id="GO:0004735">
    <property type="term" value="F:pyrroline-5-carboxylate reductase activity"/>
    <property type="evidence" value="ECO:0007669"/>
    <property type="project" value="UniProtKB-UniRule"/>
</dbReference>
<dbReference type="GO" id="GO:0005737">
    <property type="term" value="C:cytoplasm"/>
    <property type="evidence" value="ECO:0007669"/>
    <property type="project" value="UniProtKB-SubCell"/>
</dbReference>
<keyword evidence="3 4" id="KW-0560">Oxidoreductase</keyword>
<dbReference type="Gene3D" id="1.10.3730.10">
    <property type="entry name" value="ProC C-terminal domain-like"/>
    <property type="match status" value="1"/>
</dbReference>
<evidence type="ECO:0000313" key="9">
    <source>
        <dbReference type="EMBL" id="BCX89784.1"/>
    </source>
</evidence>
<dbReference type="FunFam" id="1.10.3730.10:FF:000001">
    <property type="entry name" value="Pyrroline-5-carboxylate reductase"/>
    <property type="match status" value="1"/>
</dbReference>
<dbReference type="PANTHER" id="PTHR11645">
    <property type="entry name" value="PYRROLINE-5-CARBOXYLATE REDUCTASE"/>
    <property type="match status" value="1"/>
</dbReference>
<evidence type="ECO:0000256" key="2">
    <source>
        <dbReference type="ARBA" id="ARBA00022857"/>
    </source>
</evidence>
<dbReference type="AlphaFoldDB" id="A0AAU9D4A7"/>
<dbReference type="SUPFAM" id="SSF48179">
    <property type="entry name" value="6-phosphogluconate dehydrogenase C-terminal domain-like"/>
    <property type="match status" value="1"/>
</dbReference>
<keyword evidence="4" id="KW-0641">Proline biosynthesis</keyword>
<protein>
    <recommendedName>
        <fullName evidence="4 5">Pyrroline-5-carboxylate reductase</fullName>
        <shortName evidence="4">P5C reductase</shortName>
        <shortName evidence="4">P5CR</shortName>
        <ecNumber evidence="4 5">1.5.1.2</ecNumber>
    </recommendedName>
    <alternativeName>
        <fullName evidence="4">PCA reductase</fullName>
    </alternativeName>
</protein>
<feature type="binding site" evidence="6">
    <location>
        <begin position="8"/>
        <end position="13"/>
    </location>
    <ligand>
        <name>NADP(+)</name>
        <dbReference type="ChEBI" id="CHEBI:58349"/>
    </ligand>
</feature>
<evidence type="ECO:0000256" key="1">
    <source>
        <dbReference type="ARBA" id="ARBA00005525"/>
    </source>
</evidence>
<sequence length="275" mass="29214">MSQRIGFIGAGNMATSLIGGLIADGYPNDCIRVTDINQDKVLALRQHFGIESADNSTALVETSDIVVLAVKPQQIQALAQEIAPAVQNRRPLVVSIAAGIREADLERWLGGPVPIVRTMPNTPALVQSGATGLHANPHVSEAQRDWAESLMRAVGITIWVEREELLDAVTAVSGSGPAYFFLLMEAMEKAAADLGLGQAEARLLVEQTALGAAKLAMETDIGPEALRHRVTSPGGTTEKAIEVFTQGGFTELVRSAIKAACERAQSLSQQLGEQQ</sequence>
<dbReference type="InterPro" id="IPR008927">
    <property type="entry name" value="6-PGluconate_DH-like_C_sf"/>
</dbReference>
<dbReference type="HAMAP" id="MF_01925">
    <property type="entry name" value="P5C_reductase"/>
    <property type="match status" value="1"/>
</dbReference>
<gene>
    <name evidence="4" type="primary">proC</name>
    <name evidence="9" type="ORF">MIN45_P2157</name>
</gene>
<dbReference type="PIRSF" id="PIRSF000193">
    <property type="entry name" value="Pyrrol-5-carb_rd"/>
    <property type="match status" value="1"/>
</dbReference>
<keyword evidence="4" id="KW-0963">Cytoplasm</keyword>
<dbReference type="PANTHER" id="PTHR11645:SF0">
    <property type="entry name" value="PYRROLINE-5-CARBOXYLATE REDUCTASE 3"/>
    <property type="match status" value="1"/>
</dbReference>
<dbReference type="Pfam" id="PF03807">
    <property type="entry name" value="F420_oxidored"/>
    <property type="match status" value="1"/>
</dbReference>
<feature type="domain" description="Pyrroline-5-carboxylate reductase dimerisation" evidence="8">
    <location>
        <begin position="163"/>
        <end position="267"/>
    </location>
</feature>
<evidence type="ECO:0000259" key="7">
    <source>
        <dbReference type="Pfam" id="PF03807"/>
    </source>
</evidence>
<accession>A0AAU9D4A7</accession>
<proteinExistence type="inferred from homology"/>
<keyword evidence="10" id="KW-1185">Reference proteome</keyword>
<evidence type="ECO:0000256" key="3">
    <source>
        <dbReference type="ARBA" id="ARBA00023002"/>
    </source>
</evidence>
<dbReference type="InterPro" id="IPR036291">
    <property type="entry name" value="NAD(P)-bd_dom_sf"/>
</dbReference>
<comment type="function">
    <text evidence="4">Catalyzes the reduction of 1-pyrroline-5-carboxylate (PCA) to L-proline.</text>
</comment>
<dbReference type="GO" id="GO:0055129">
    <property type="term" value="P:L-proline biosynthetic process"/>
    <property type="evidence" value="ECO:0007669"/>
    <property type="project" value="UniProtKB-UniRule"/>
</dbReference>
<comment type="catalytic activity">
    <reaction evidence="4">
        <text>L-proline + NADP(+) = (S)-1-pyrroline-5-carboxylate + NADPH + 2 H(+)</text>
        <dbReference type="Rhea" id="RHEA:14109"/>
        <dbReference type="ChEBI" id="CHEBI:15378"/>
        <dbReference type="ChEBI" id="CHEBI:17388"/>
        <dbReference type="ChEBI" id="CHEBI:57783"/>
        <dbReference type="ChEBI" id="CHEBI:58349"/>
        <dbReference type="ChEBI" id="CHEBI:60039"/>
        <dbReference type="EC" id="1.5.1.2"/>
    </reaction>
</comment>
<keyword evidence="4" id="KW-0028">Amino-acid biosynthesis</keyword>
<evidence type="ECO:0000313" key="10">
    <source>
        <dbReference type="Proteomes" id="UP001321450"/>
    </source>
</evidence>
<dbReference type="InterPro" id="IPR028939">
    <property type="entry name" value="P5C_Rdtase_cat_N"/>
</dbReference>
<dbReference type="Proteomes" id="UP001321450">
    <property type="component" value="Chromosome"/>
</dbReference>
<evidence type="ECO:0000259" key="8">
    <source>
        <dbReference type="Pfam" id="PF14748"/>
    </source>
</evidence>
<evidence type="ECO:0000256" key="6">
    <source>
        <dbReference type="PIRSR" id="PIRSR000193-1"/>
    </source>
</evidence>
<feature type="domain" description="Pyrroline-5-carboxylate reductase catalytic N-terminal" evidence="7">
    <location>
        <begin position="4"/>
        <end position="99"/>
    </location>
</feature>
<comment type="subcellular location">
    <subcellularLocation>
        <location evidence="4">Cytoplasm</location>
    </subcellularLocation>
</comment>
<organism evidence="9 10">
    <name type="scientific">Methylomarinovum tepidoasis</name>
    <dbReference type="NCBI Taxonomy" id="2840183"/>
    <lineage>
        <taxon>Bacteria</taxon>
        <taxon>Pseudomonadati</taxon>
        <taxon>Pseudomonadota</taxon>
        <taxon>Gammaproteobacteria</taxon>
        <taxon>Methylococcales</taxon>
        <taxon>Methylothermaceae</taxon>
        <taxon>Methylomarinovum</taxon>
    </lineage>
</organism>
<dbReference type="EMBL" id="AP024718">
    <property type="protein sequence ID" value="BCX89784.1"/>
    <property type="molecule type" value="Genomic_DNA"/>
</dbReference>
<name>A0AAU9D4A7_9GAMM</name>
<evidence type="ECO:0000256" key="5">
    <source>
        <dbReference type="NCBIfam" id="TIGR00112"/>
    </source>
</evidence>
<evidence type="ECO:0000256" key="4">
    <source>
        <dbReference type="HAMAP-Rule" id="MF_01925"/>
    </source>
</evidence>
<dbReference type="Gene3D" id="3.40.50.720">
    <property type="entry name" value="NAD(P)-binding Rossmann-like Domain"/>
    <property type="match status" value="1"/>
</dbReference>
<comment type="similarity">
    <text evidence="1 4">Belongs to the pyrroline-5-carboxylate reductase family.</text>
</comment>
<dbReference type="NCBIfam" id="TIGR00112">
    <property type="entry name" value="proC"/>
    <property type="match status" value="1"/>
</dbReference>
<dbReference type="InterPro" id="IPR029036">
    <property type="entry name" value="P5CR_dimer"/>
</dbReference>
<dbReference type="RefSeq" id="WP_337250345.1">
    <property type="nucleotide sequence ID" value="NZ_AP024718.1"/>
</dbReference>
<dbReference type="Pfam" id="PF14748">
    <property type="entry name" value="P5CR_dimer"/>
    <property type="match status" value="1"/>
</dbReference>
<keyword evidence="2 4" id="KW-0521">NADP</keyword>
<reference evidence="10" key="1">
    <citation type="journal article" date="2024" name="Int. J. Syst. Evol. Microbiol.">
        <title>Methylomarinovum tepidoasis sp. nov., a moderately thermophilic methanotroph of the family Methylothermaceae isolated from a deep-sea hydrothermal field.</title>
        <authorList>
            <person name="Hirayama H."/>
            <person name="Takaki Y."/>
            <person name="Abe M."/>
            <person name="Miyazaki M."/>
            <person name="Uematsu K."/>
            <person name="Matsui Y."/>
            <person name="Takai K."/>
        </authorList>
    </citation>
    <scope>NUCLEOTIDE SEQUENCE [LARGE SCALE GENOMIC DNA]</scope>
    <source>
        <strain evidence="10">IN45</strain>
    </source>
</reference>
<dbReference type="InterPro" id="IPR000304">
    <property type="entry name" value="Pyrroline-COOH_reductase"/>
</dbReference>
<dbReference type="SUPFAM" id="SSF51735">
    <property type="entry name" value="NAD(P)-binding Rossmann-fold domains"/>
    <property type="match status" value="1"/>
</dbReference>
<comment type="catalytic activity">
    <reaction evidence="4">
        <text>L-proline + NAD(+) = (S)-1-pyrroline-5-carboxylate + NADH + 2 H(+)</text>
        <dbReference type="Rhea" id="RHEA:14105"/>
        <dbReference type="ChEBI" id="CHEBI:15378"/>
        <dbReference type="ChEBI" id="CHEBI:17388"/>
        <dbReference type="ChEBI" id="CHEBI:57540"/>
        <dbReference type="ChEBI" id="CHEBI:57945"/>
        <dbReference type="ChEBI" id="CHEBI:60039"/>
        <dbReference type="EC" id="1.5.1.2"/>
    </reaction>
</comment>
<dbReference type="EC" id="1.5.1.2" evidence="4 5"/>
<dbReference type="KEGG" id="meiy:MIN45_P2157"/>